<dbReference type="Proteomes" id="UP001174136">
    <property type="component" value="Unassembled WGS sequence"/>
</dbReference>
<evidence type="ECO:0000256" key="1">
    <source>
        <dbReference type="ARBA" id="ARBA00022614"/>
    </source>
</evidence>
<dbReference type="GO" id="GO:0045121">
    <property type="term" value="C:membrane raft"/>
    <property type="evidence" value="ECO:0007669"/>
    <property type="project" value="UniProtKB-SubCell"/>
</dbReference>
<comment type="caution">
    <text evidence="7">The sequence shown here is derived from an EMBL/GenBank/DDBJ whole genome shotgun (WGS) entry which is preliminary data.</text>
</comment>
<keyword evidence="4" id="KW-0325">Glycoprotein</keyword>
<dbReference type="SUPFAM" id="SSF52058">
    <property type="entry name" value="L domain-like"/>
    <property type="match status" value="1"/>
</dbReference>
<dbReference type="InterPro" id="IPR032675">
    <property type="entry name" value="LRR_dom_sf"/>
</dbReference>
<evidence type="ECO:0000259" key="6">
    <source>
        <dbReference type="SMART" id="SM00082"/>
    </source>
</evidence>
<dbReference type="Gene3D" id="3.80.10.10">
    <property type="entry name" value="Ribonuclease Inhibitor"/>
    <property type="match status" value="2"/>
</dbReference>
<dbReference type="GO" id="GO:0042995">
    <property type="term" value="C:cell projection"/>
    <property type="evidence" value="ECO:0007669"/>
    <property type="project" value="UniProtKB-SubCell"/>
</dbReference>
<dbReference type="PANTHER" id="PTHR24369">
    <property type="entry name" value="ANTIGEN BSP, PUTATIVE-RELATED"/>
    <property type="match status" value="1"/>
</dbReference>
<organism evidence="7 8">
    <name type="scientific">Merluccius polli</name>
    <name type="common">Benguela hake</name>
    <name type="synonym">Merluccius cadenati</name>
    <dbReference type="NCBI Taxonomy" id="89951"/>
    <lineage>
        <taxon>Eukaryota</taxon>
        <taxon>Metazoa</taxon>
        <taxon>Chordata</taxon>
        <taxon>Craniata</taxon>
        <taxon>Vertebrata</taxon>
        <taxon>Euteleostomi</taxon>
        <taxon>Actinopterygii</taxon>
        <taxon>Neopterygii</taxon>
        <taxon>Teleostei</taxon>
        <taxon>Neoteleostei</taxon>
        <taxon>Acanthomorphata</taxon>
        <taxon>Zeiogadaria</taxon>
        <taxon>Gadariae</taxon>
        <taxon>Gadiformes</taxon>
        <taxon>Gadoidei</taxon>
        <taxon>Merlucciidae</taxon>
        <taxon>Merluccius</taxon>
    </lineage>
</organism>
<evidence type="ECO:0000313" key="7">
    <source>
        <dbReference type="EMBL" id="KAK0141900.1"/>
    </source>
</evidence>
<feature type="compositionally biased region" description="Basic residues" evidence="5">
    <location>
        <begin position="220"/>
        <end position="229"/>
    </location>
</feature>
<feature type="region of interest" description="Disordered" evidence="5">
    <location>
        <begin position="118"/>
        <end position="142"/>
    </location>
</feature>
<protein>
    <submittedName>
        <fullName evidence="7">Leucine-rich repeat-containing protein 17</fullName>
    </submittedName>
</protein>
<dbReference type="SMART" id="SM00369">
    <property type="entry name" value="LRR_TYP"/>
    <property type="match status" value="5"/>
</dbReference>
<dbReference type="GO" id="GO:0005886">
    <property type="term" value="C:plasma membrane"/>
    <property type="evidence" value="ECO:0007669"/>
    <property type="project" value="UniProtKB-SubCell"/>
</dbReference>
<dbReference type="SMART" id="SM00082">
    <property type="entry name" value="LRRCT"/>
    <property type="match status" value="2"/>
</dbReference>
<gene>
    <name evidence="7" type="primary">LRRC17</name>
    <name evidence="7" type="ORF">N1851_020416</name>
</gene>
<dbReference type="InterPro" id="IPR003591">
    <property type="entry name" value="Leu-rich_rpt_typical-subtyp"/>
</dbReference>
<proteinExistence type="predicted"/>
<evidence type="ECO:0000256" key="4">
    <source>
        <dbReference type="ARBA" id="ARBA00023180"/>
    </source>
</evidence>
<keyword evidence="8" id="KW-1185">Reference proteome</keyword>
<feature type="domain" description="LRRCT" evidence="6">
    <location>
        <begin position="365"/>
        <end position="415"/>
    </location>
</feature>
<dbReference type="Pfam" id="PF13855">
    <property type="entry name" value="LRR_8"/>
    <property type="match status" value="2"/>
</dbReference>
<feature type="domain" description="LRRCT" evidence="6">
    <location>
        <begin position="555"/>
        <end position="606"/>
    </location>
</feature>
<feature type="region of interest" description="Disordered" evidence="5">
    <location>
        <begin position="1"/>
        <end position="30"/>
    </location>
</feature>
<feature type="compositionally biased region" description="Polar residues" evidence="5">
    <location>
        <begin position="118"/>
        <end position="132"/>
    </location>
</feature>
<dbReference type="InterPro" id="IPR001611">
    <property type="entry name" value="Leu-rich_rpt"/>
</dbReference>
<name>A0AA47MKQ4_MERPO</name>
<dbReference type="PANTHER" id="PTHR24369:SF196">
    <property type="entry name" value="RETICULON 4 RECEPTOR LIKE 1"/>
    <property type="match status" value="1"/>
</dbReference>
<feature type="compositionally biased region" description="Low complexity" evidence="5">
    <location>
        <begin position="17"/>
        <end position="28"/>
    </location>
</feature>
<sequence>MLASGGQQRSSRRRLRSLSSTQPLASSSRKVATDLRHASVILGHSAACSLRRPGELRHRAFQLVSVMRPFPATKLTGSRMKWDHGLTLRAESLEFGDFCNGLKGGVGQMRTEIVQVLGTRQNDASEPSTSQETGGGSSRVGDYDASLDLQKRTWKVPAWLHSSPPIAAWTFISGNPSFSKCSPAGEATPGFTMHATSSVLWTLLVLLLFSMAEMRRAGRGKGLKGARHGLARDRARGSGRHGRSGPARFMAPNCTESVQSRDVFLDCQERGLISIPSSNGWSQEPKHLLLARNRIRILRDGAFTGFEGLNSLDLQQNQISVVEEGAFQGLWRLKTLLLQHNKLGTVSEEALIPMPNLRYLRLYDNPWNCVCSLESLVQTLQVPSNRHLANHARCTEPLRLKGKKLKQVDPEFLCQESDPGPQGDQTDPSESVELSGLRSKPDATTSCHAYLFPEPRLDCSRRGLTQVPSGIPDDIVHMDLSHNSIRQLRARDFHEARSLRTLNLKNNDLDHMEKASLSGLLHLHELDLSDNDLHFVQYGVLEDLYFLSLLKLGGNPWVCNYSIHYMMYWLRLHPGVRQSGLLCRSPVEHTGERVEKYVDSYYRECPKEKQRSLEEETEQTDPELWESLLEVQGGREEELEPGHLRGPQKYQIIRLS</sequence>
<reference evidence="7" key="1">
    <citation type="journal article" date="2023" name="Front. Mar. Sci.">
        <title>A new Merluccius polli reference genome to investigate the effects of global change in West African waters.</title>
        <authorList>
            <person name="Mateo J.L."/>
            <person name="Blanco-Fernandez C."/>
            <person name="Garcia-Vazquez E."/>
            <person name="Machado-Schiaffino G."/>
        </authorList>
    </citation>
    <scope>NUCLEOTIDE SEQUENCE</scope>
    <source>
        <strain evidence="7">C29</strain>
        <tissue evidence="7">Fin</tissue>
    </source>
</reference>
<evidence type="ECO:0000256" key="2">
    <source>
        <dbReference type="ARBA" id="ARBA00022729"/>
    </source>
</evidence>
<keyword evidence="1" id="KW-0433">Leucine-rich repeat</keyword>
<dbReference type="AlphaFoldDB" id="A0AA47MKQ4"/>
<evidence type="ECO:0000313" key="8">
    <source>
        <dbReference type="Proteomes" id="UP001174136"/>
    </source>
</evidence>
<dbReference type="GO" id="GO:0043204">
    <property type="term" value="C:perikaryon"/>
    <property type="evidence" value="ECO:0007669"/>
    <property type="project" value="UniProtKB-SubCell"/>
</dbReference>
<evidence type="ECO:0000256" key="5">
    <source>
        <dbReference type="SAM" id="MobiDB-lite"/>
    </source>
</evidence>
<evidence type="ECO:0000256" key="3">
    <source>
        <dbReference type="ARBA" id="ARBA00022737"/>
    </source>
</evidence>
<dbReference type="InterPro" id="IPR000483">
    <property type="entry name" value="Cys-rich_flank_reg_C"/>
</dbReference>
<keyword evidence="2" id="KW-0732">Signal</keyword>
<dbReference type="GO" id="GO:0098552">
    <property type="term" value="C:side of membrane"/>
    <property type="evidence" value="ECO:0007669"/>
    <property type="project" value="UniProtKB-KW"/>
</dbReference>
<feature type="region of interest" description="Disordered" evidence="5">
    <location>
        <begin position="220"/>
        <end position="251"/>
    </location>
</feature>
<accession>A0AA47MKQ4</accession>
<keyword evidence="3" id="KW-0677">Repeat</keyword>
<dbReference type="InterPro" id="IPR050541">
    <property type="entry name" value="LRR_TM_domain-containing"/>
</dbReference>
<feature type="region of interest" description="Disordered" evidence="5">
    <location>
        <begin position="413"/>
        <end position="442"/>
    </location>
</feature>
<dbReference type="EMBL" id="JAOPHQ010003723">
    <property type="protein sequence ID" value="KAK0141900.1"/>
    <property type="molecule type" value="Genomic_DNA"/>
</dbReference>